<evidence type="ECO:0000313" key="3">
    <source>
        <dbReference type="Proteomes" id="UP000703674"/>
    </source>
</evidence>
<reference evidence="2 3" key="1">
    <citation type="submission" date="2020-03" db="EMBL/GenBank/DDBJ databases">
        <title>Salinimicrobium sp. nov, isolated from SCS.</title>
        <authorList>
            <person name="Cao W.R."/>
        </authorList>
    </citation>
    <scope>NUCLEOTIDE SEQUENCE [LARGE SCALE GENOMIC DNA]</scope>
    <source>
        <strain evidence="3">J15B91</strain>
    </source>
</reference>
<accession>A0ABX1D3Y3</accession>
<dbReference type="InterPro" id="IPR027417">
    <property type="entry name" value="P-loop_NTPase"/>
</dbReference>
<dbReference type="InterPro" id="IPR024628">
    <property type="entry name" value="Sulfotransferase_Stf0_dom"/>
</dbReference>
<organism evidence="2 3">
    <name type="scientific">Salinimicrobium oceani</name>
    <dbReference type="NCBI Taxonomy" id="2722702"/>
    <lineage>
        <taxon>Bacteria</taxon>
        <taxon>Pseudomonadati</taxon>
        <taxon>Bacteroidota</taxon>
        <taxon>Flavobacteriia</taxon>
        <taxon>Flavobacteriales</taxon>
        <taxon>Flavobacteriaceae</taxon>
        <taxon>Salinimicrobium</taxon>
    </lineage>
</organism>
<dbReference type="SUPFAM" id="SSF52540">
    <property type="entry name" value="P-loop containing nucleoside triphosphate hydrolases"/>
    <property type="match status" value="1"/>
</dbReference>
<dbReference type="RefSeq" id="WP_168139133.1">
    <property type="nucleotide sequence ID" value="NZ_JAAVJR010000010.1"/>
</dbReference>
<dbReference type="Pfam" id="PF09037">
    <property type="entry name" value="Sulphotransf"/>
    <property type="match status" value="1"/>
</dbReference>
<feature type="domain" description="Sulphotransferase Stf0" evidence="1">
    <location>
        <begin position="22"/>
        <end position="231"/>
    </location>
</feature>
<gene>
    <name evidence="2" type="ORF">HC175_14090</name>
</gene>
<sequence length="240" mass="28778">MKLKYTFNSSKYDGRSENQISSYVICSTARSGSTLLARSLLMTDKAGLPHEYFDESNKGDFYKRWKFNSIQEYIEYLKVHRVSKNGYFGFKIHYNQYNSVFEDIPLESFFPNIKYIFITRKDKIMQGISLEKATQTNKWSSEFKAVNTSRFNYSNIKENVDQLKYDEERWLEYFKRNKVKPFIVTYENFIADYKGTVKEILTFLNINEPVKIEDPSILQQRDFSNYYWKLKYIIHNFLEA</sequence>
<name>A0ABX1D3Y3_9FLAO</name>
<comment type="caution">
    <text evidence="2">The sequence shown here is derived from an EMBL/GenBank/DDBJ whole genome shotgun (WGS) entry which is preliminary data.</text>
</comment>
<dbReference type="Proteomes" id="UP000703674">
    <property type="component" value="Unassembled WGS sequence"/>
</dbReference>
<dbReference type="Gene3D" id="3.40.50.300">
    <property type="entry name" value="P-loop containing nucleotide triphosphate hydrolases"/>
    <property type="match status" value="1"/>
</dbReference>
<dbReference type="EMBL" id="JAAVJR010000010">
    <property type="protein sequence ID" value="NJW54047.1"/>
    <property type="molecule type" value="Genomic_DNA"/>
</dbReference>
<proteinExistence type="predicted"/>
<protein>
    <recommendedName>
        <fullName evidence="1">Sulphotransferase Stf0 domain-containing protein</fullName>
    </recommendedName>
</protein>
<evidence type="ECO:0000259" key="1">
    <source>
        <dbReference type="Pfam" id="PF09037"/>
    </source>
</evidence>
<evidence type="ECO:0000313" key="2">
    <source>
        <dbReference type="EMBL" id="NJW54047.1"/>
    </source>
</evidence>
<keyword evidence="3" id="KW-1185">Reference proteome</keyword>